<proteinExistence type="predicted"/>
<dbReference type="EMBL" id="BMLV01000003">
    <property type="protein sequence ID" value="GGP04245.1"/>
    <property type="molecule type" value="Genomic_DNA"/>
</dbReference>
<protein>
    <recommendedName>
        <fullName evidence="3">Lipoprotein</fullName>
    </recommendedName>
</protein>
<evidence type="ECO:0000313" key="1">
    <source>
        <dbReference type="EMBL" id="GGP04245.1"/>
    </source>
</evidence>
<organism evidence="1 2">
    <name type="scientific">Cloacibacterium rupense</name>
    <dbReference type="NCBI Taxonomy" id="517423"/>
    <lineage>
        <taxon>Bacteria</taxon>
        <taxon>Pseudomonadati</taxon>
        <taxon>Bacteroidota</taxon>
        <taxon>Flavobacteriia</taxon>
        <taxon>Flavobacteriales</taxon>
        <taxon>Weeksellaceae</taxon>
    </lineage>
</organism>
<name>A0ABQ2NKT5_9FLAO</name>
<evidence type="ECO:0000313" key="2">
    <source>
        <dbReference type="Proteomes" id="UP000620064"/>
    </source>
</evidence>
<dbReference type="PROSITE" id="PS51257">
    <property type="entry name" value="PROKAR_LIPOPROTEIN"/>
    <property type="match status" value="1"/>
</dbReference>
<comment type="caution">
    <text evidence="1">The sequence shown here is derived from an EMBL/GenBank/DDBJ whole genome shotgun (WGS) entry which is preliminary data.</text>
</comment>
<evidence type="ECO:0008006" key="3">
    <source>
        <dbReference type="Google" id="ProtNLM"/>
    </source>
</evidence>
<dbReference type="Proteomes" id="UP000620064">
    <property type="component" value="Unassembled WGS sequence"/>
</dbReference>
<gene>
    <name evidence="1" type="ORF">GCM10010992_15460</name>
</gene>
<reference evidence="2" key="1">
    <citation type="journal article" date="2019" name="Int. J. Syst. Evol. Microbiol.">
        <title>The Global Catalogue of Microorganisms (GCM) 10K type strain sequencing project: providing services to taxonomists for standard genome sequencing and annotation.</title>
        <authorList>
            <consortium name="The Broad Institute Genomics Platform"/>
            <consortium name="The Broad Institute Genome Sequencing Center for Infectious Disease"/>
            <person name="Wu L."/>
            <person name="Ma J."/>
        </authorList>
    </citation>
    <scope>NUCLEOTIDE SEQUENCE [LARGE SCALE GENOMIC DNA]</scope>
    <source>
        <strain evidence="2">CGMCC 1.7656</strain>
    </source>
</reference>
<sequence>MKLLASIFLIVLFLFSCNKKEDISYAKIIDDLPSEKAVLDSKNVPDYLNEVVLKISKINGYENGVLAKGQIKSANFENFKELKSLASTKDLVLLTKNKNNVVALYAAIALLEAKYNDIDKVFLDFLKNRKSRVETQNGCVISKEIIAVPFYRNYFFSEKKEEKLLRKLDSLVLYNTSEEELLRYAFKNRLYPSHFKKQIEKLAFKSKNEDAILYLSNWHKGDYSLALQNEFKDLLKKDSLNYYLFETYIRELVRFNNISNNDFIKKTLKKDTVWKDNEIEMIWFLNRNNINIDND</sequence>
<keyword evidence="2" id="KW-1185">Reference proteome</keyword>
<accession>A0ABQ2NKT5</accession>